<comment type="caution">
    <text evidence="2">The sequence shown here is derived from an EMBL/GenBank/DDBJ whole genome shotgun (WGS) entry which is preliminary data.</text>
</comment>
<reference evidence="2" key="1">
    <citation type="journal article" date="2019" name="bioRxiv">
        <title>The Genome of the Zebra Mussel, Dreissena polymorpha: A Resource for Invasive Species Research.</title>
        <authorList>
            <person name="McCartney M.A."/>
            <person name="Auch B."/>
            <person name="Kono T."/>
            <person name="Mallez S."/>
            <person name="Zhang Y."/>
            <person name="Obille A."/>
            <person name="Becker A."/>
            <person name="Abrahante J.E."/>
            <person name="Garbe J."/>
            <person name="Badalamenti J.P."/>
            <person name="Herman A."/>
            <person name="Mangelson H."/>
            <person name="Liachko I."/>
            <person name="Sullivan S."/>
            <person name="Sone E.D."/>
            <person name="Koren S."/>
            <person name="Silverstein K.A.T."/>
            <person name="Beckman K.B."/>
            <person name="Gohl D.M."/>
        </authorList>
    </citation>
    <scope>NUCLEOTIDE SEQUENCE</scope>
    <source>
        <strain evidence="2">Duluth1</strain>
        <tissue evidence="2">Whole animal</tissue>
    </source>
</reference>
<name>A0A9D4IMB2_DREPO</name>
<sequence length="88" mass="10002">MSVRLSVRMSVYPTEGQTVRKTDGYTKVGRGGHADGKTDARTVGNKDTRAHEQMGIMTYGRTDRQRDIQKCRQTDKQTRLTNRRTNGN</sequence>
<dbReference type="EMBL" id="JAIWYP010000009">
    <property type="protein sequence ID" value="KAH3776703.1"/>
    <property type="molecule type" value="Genomic_DNA"/>
</dbReference>
<keyword evidence="3" id="KW-1185">Reference proteome</keyword>
<evidence type="ECO:0000256" key="1">
    <source>
        <dbReference type="SAM" id="MobiDB-lite"/>
    </source>
</evidence>
<protein>
    <submittedName>
        <fullName evidence="2">Uncharacterized protein</fullName>
    </submittedName>
</protein>
<feature type="compositionally biased region" description="Basic and acidic residues" evidence="1">
    <location>
        <begin position="32"/>
        <end position="52"/>
    </location>
</feature>
<gene>
    <name evidence="2" type="ORF">DPMN_178135</name>
</gene>
<feature type="region of interest" description="Disordered" evidence="1">
    <location>
        <begin position="22"/>
        <end position="88"/>
    </location>
</feature>
<proteinExistence type="predicted"/>
<feature type="compositionally biased region" description="Basic and acidic residues" evidence="1">
    <location>
        <begin position="61"/>
        <end position="78"/>
    </location>
</feature>
<reference evidence="2" key="2">
    <citation type="submission" date="2020-11" db="EMBL/GenBank/DDBJ databases">
        <authorList>
            <person name="McCartney M.A."/>
            <person name="Auch B."/>
            <person name="Kono T."/>
            <person name="Mallez S."/>
            <person name="Becker A."/>
            <person name="Gohl D.M."/>
            <person name="Silverstein K.A.T."/>
            <person name="Koren S."/>
            <person name="Bechman K.B."/>
            <person name="Herman A."/>
            <person name="Abrahante J.E."/>
            <person name="Garbe J."/>
        </authorList>
    </citation>
    <scope>NUCLEOTIDE SEQUENCE</scope>
    <source>
        <strain evidence="2">Duluth1</strain>
        <tissue evidence="2">Whole animal</tissue>
    </source>
</reference>
<evidence type="ECO:0000313" key="3">
    <source>
        <dbReference type="Proteomes" id="UP000828390"/>
    </source>
</evidence>
<evidence type="ECO:0000313" key="2">
    <source>
        <dbReference type="EMBL" id="KAH3776703.1"/>
    </source>
</evidence>
<accession>A0A9D4IMB2</accession>
<organism evidence="2 3">
    <name type="scientific">Dreissena polymorpha</name>
    <name type="common">Zebra mussel</name>
    <name type="synonym">Mytilus polymorpha</name>
    <dbReference type="NCBI Taxonomy" id="45954"/>
    <lineage>
        <taxon>Eukaryota</taxon>
        <taxon>Metazoa</taxon>
        <taxon>Spiralia</taxon>
        <taxon>Lophotrochozoa</taxon>
        <taxon>Mollusca</taxon>
        <taxon>Bivalvia</taxon>
        <taxon>Autobranchia</taxon>
        <taxon>Heteroconchia</taxon>
        <taxon>Euheterodonta</taxon>
        <taxon>Imparidentia</taxon>
        <taxon>Neoheterodontei</taxon>
        <taxon>Myida</taxon>
        <taxon>Dreissenoidea</taxon>
        <taxon>Dreissenidae</taxon>
        <taxon>Dreissena</taxon>
    </lineage>
</organism>
<dbReference type="Proteomes" id="UP000828390">
    <property type="component" value="Unassembled WGS sequence"/>
</dbReference>
<feature type="compositionally biased region" description="Polar residues" evidence="1">
    <location>
        <begin position="79"/>
        <end position="88"/>
    </location>
</feature>
<dbReference type="AlphaFoldDB" id="A0A9D4IMB2"/>